<evidence type="ECO:0000256" key="3">
    <source>
        <dbReference type="ARBA" id="ARBA00022833"/>
    </source>
</evidence>
<dbReference type="EMBL" id="CALNXJ010000135">
    <property type="protein sequence ID" value="CAH3166462.1"/>
    <property type="molecule type" value="Genomic_DNA"/>
</dbReference>
<evidence type="ECO:0008006" key="6">
    <source>
        <dbReference type="Google" id="ProtNLM"/>
    </source>
</evidence>
<dbReference type="SUPFAM" id="SSF57903">
    <property type="entry name" value="FYVE/PHD zinc finger"/>
    <property type="match status" value="1"/>
</dbReference>
<evidence type="ECO:0000313" key="4">
    <source>
        <dbReference type="EMBL" id="CAH3166462.1"/>
    </source>
</evidence>
<dbReference type="PROSITE" id="PS01359">
    <property type="entry name" value="ZF_PHD_1"/>
    <property type="match status" value="1"/>
</dbReference>
<keyword evidence="5" id="KW-1185">Reference proteome</keyword>
<evidence type="ECO:0000256" key="2">
    <source>
        <dbReference type="ARBA" id="ARBA00022771"/>
    </source>
</evidence>
<organism evidence="4 5">
    <name type="scientific">Pocillopora meandrina</name>
    <dbReference type="NCBI Taxonomy" id="46732"/>
    <lineage>
        <taxon>Eukaryota</taxon>
        <taxon>Metazoa</taxon>
        <taxon>Cnidaria</taxon>
        <taxon>Anthozoa</taxon>
        <taxon>Hexacorallia</taxon>
        <taxon>Scleractinia</taxon>
        <taxon>Astrocoeniina</taxon>
        <taxon>Pocilloporidae</taxon>
        <taxon>Pocillopora</taxon>
    </lineage>
</organism>
<keyword evidence="1" id="KW-0479">Metal-binding</keyword>
<dbReference type="GO" id="GO:0008270">
    <property type="term" value="F:zinc ion binding"/>
    <property type="evidence" value="ECO:0007669"/>
    <property type="project" value="UniProtKB-KW"/>
</dbReference>
<gene>
    <name evidence="4" type="ORF">PMEA_00005312</name>
</gene>
<comment type="caution">
    <text evidence="4">The sequence shown here is derived from an EMBL/GenBank/DDBJ whole genome shotgun (WGS) entry which is preliminary data.</text>
</comment>
<dbReference type="Gene3D" id="3.60.10.10">
    <property type="entry name" value="Endonuclease/exonuclease/phosphatase"/>
    <property type="match status" value="1"/>
</dbReference>
<sequence>QRTNSRILYYPNCSATFQLLLRAGDIALNPGPSSRTPAPVCLQCLRGVRCNEKRFFCVVCKDLTHARCTGITNTNYIKTTQPEEWTCPKCLSIAFLRPEYLARLFDTTLAEDLHLEALKQNSKQLTVVHINTQSMISTFDNLLLAVDRYKFDVIIMSETWLKENHLLLQYVTIPGYTHAFNKRDKKGGGGVGVYIKDSIMFKRRSDIEKRYPTLEHL</sequence>
<keyword evidence="2" id="KW-0863">Zinc-finger</keyword>
<dbReference type="InterPro" id="IPR011011">
    <property type="entry name" value="Znf_FYVE_PHD"/>
</dbReference>
<evidence type="ECO:0000313" key="5">
    <source>
        <dbReference type="Proteomes" id="UP001159428"/>
    </source>
</evidence>
<feature type="non-terminal residue" evidence="4">
    <location>
        <position position="1"/>
    </location>
</feature>
<proteinExistence type="predicted"/>
<name>A0AAU9Y3H4_9CNID</name>
<dbReference type="AlphaFoldDB" id="A0AAU9Y3H4"/>
<feature type="non-terminal residue" evidence="4">
    <location>
        <position position="217"/>
    </location>
</feature>
<dbReference type="CDD" id="cd15489">
    <property type="entry name" value="PHD_SF"/>
    <property type="match status" value="1"/>
</dbReference>
<evidence type="ECO:0000256" key="1">
    <source>
        <dbReference type="ARBA" id="ARBA00022723"/>
    </source>
</evidence>
<dbReference type="SUPFAM" id="SSF56219">
    <property type="entry name" value="DNase I-like"/>
    <property type="match status" value="1"/>
</dbReference>
<accession>A0AAU9Y3H4</accession>
<keyword evidence="3" id="KW-0862">Zinc</keyword>
<dbReference type="InterPro" id="IPR013083">
    <property type="entry name" value="Znf_RING/FYVE/PHD"/>
</dbReference>
<dbReference type="Proteomes" id="UP001159428">
    <property type="component" value="Unassembled WGS sequence"/>
</dbReference>
<dbReference type="Gene3D" id="3.30.40.10">
    <property type="entry name" value="Zinc/RING finger domain, C3HC4 (zinc finger)"/>
    <property type="match status" value="1"/>
</dbReference>
<reference evidence="4 5" key="1">
    <citation type="submission" date="2022-05" db="EMBL/GenBank/DDBJ databases">
        <authorList>
            <consortium name="Genoscope - CEA"/>
            <person name="William W."/>
        </authorList>
    </citation>
    <scope>NUCLEOTIDE SEQUENCE [LARGE SCALE GENOMIC DNA]</scope>
</reference>
<protein>
    <recommendedName>
        <fullName evidence="6">Zinc finger PHD-type domain-containing protein</fullName>
    </recommendedName>
</protein>
<dbReference type="InterPro" id="IPR019786">
    <property type="entry name" value="Zinc_finger_PHD-type_CS"/>
</dbReference>
<dbReference type="InterPro" id="IPR036691">
    <property type="entry name" value="Endo/exonu/phosph_ase_sf"/>
</dbReference>